<dbReference type="Gene3D" id="2.60.470.10">
    <property type="entry name" value="Acid-sensing ion channels like domains"/>
    <property type="match status" value="1"/>
</dbReference>
<keyword evidence="9 11" id="KW-0739">Sodium transport</keyword>
<dbReference type="PhylomeDB" id="A7SX71"/>
<dbReference type="OMA" id="GQMPFPE"/>
<evidence type="ECO:0000256" key="4">
    <source>
        <dbReference type="ARBA" id="ARBA00022692"/>
    </source>
</evidence>
<evidence type="ECO:0000256" key="7">
    <source>
        <dbReference type="ARBA" id="ARBA00023065"/>
    </source>
</evidence>
<keyword evidence="4 11" id="KW-0812">Transmembrane</keyword>
<dbReference type="Pfam" id="PF00858">
    <property type="entry name" value="ASC"/>
    <property type="match status" value="1"/>
</dbReference>
<reference evidence="14 15" key="1">
    <citation type="journal article" date="2007" name="Science">
        <title>Sea anemone genome reveals ancestral eumetazoan gene repertoire and genomic organization.</title>
        <authorList>
            <person name="Putnam N.H."/>
            <person name="Srivastava M."/>
            <person name="Hellsten U."/>
            <person name="Dirks B."/>
            <person name="Chapman J."/>
            <person name="Salamov A."/>
            <person name="Terry A."/>
            <person name="Shapiro H."/>
            <person name="Lindquist E."/>
            <person name="Kapitonov V.V."/>
            <person name="Jurka J."/>
            <person name="Genikhovich G."/>
            <person name="Grigoriev I.V."/>
            <person name="Lucas S.M."/>
            <person name="Steele R.E."/>
            <person name="Finnerty J.R."/>
            <person name="Technau U."/>
            <person name="Martindale M.Q."/>
            <person name="Rokhsar D.S."/>
        </authorList>
    </citation>
    <scope>NUCLEOTIDE SEQUENCE [LARGE SCALE GENOMIC DNA]</scope>
    <source>
        <strain evidence="15">CH2 X CH6</strain>
    </source>
</reference>
<dbReference type="PANTHER" id="PTHR11690:SF248">
    <property type="entry name" value="PICKPOCKET 17, ISOFORM A"/>
    <property type="match status" value="1"/>
</dbReference>
<evidence type="ECO:0000256" key="6">
    <source>
        <dbReference type="ARBA" id="ARBA00023053"/>
    </source>
</evidence>
<feature type="region of interest" description="Disordered" evidence="12">
    <location>
        <begin position="13"/>
        <end position="38"/>
    </location>
</feature>
<proteinExistence type="inferred from homology"/>
<evidence type="ECO:0000313" key="14">
    <source>
        <dbReference type="EMBL" id="EDO31696.1"/>
    </source>
</evidence>
<evidence type="ECO:0000256" key="8">
    <source>
        <dbReference type="ARBA" id="ARBA00023136"/>
    </source>
</evidence>
<comment type="similarity">
    <text evidence="11">Belongs to the amiloride-sensitive sodium channel (TC 1.A.6) family.</text>
</comment>
<dbReference type="GO" id="GO:0005886">
    <property type="term" value="C:plasma membrane"/>
    <property type="evidence" value="ECO:0000318"/>
    <property type="project" value="GO_Central"/>
</dbReference>
<gene>
    <name evidence="14" type="ORF">NEMVEDRAFT_v1g218891</name>
</gene>
<evidence type="ECO:0000256" key="12">
    <source>
        <dbReference type="SAM" id="MobiDB-lite"/>
    </source>
</evidence>
<dbReference type="EMBL" id="DS469880">
    <property type="protein sequence ID" value="EDO31696.1"/>
    <property type="molecule type" value="Genomic_DNA"/>
</dbReference>
<dbReference type="Proteomes" id="UP000001593">
    <property type="component" value="Unassembled WGS sequence"/>
</dbReference>
<dbReference type="KEGG" id="nve:5502628"/>
<dbReference type="HOGENOM" id="CLU_685662_0_0_1"/>
<evidence type="ECO:0000256" key="9">
    <source>
        <dbReference type="ARBA" id="ARBA00023201"/>
    </source>
</evidence>
<feature type="compositionally biased region" description="Low complexity" evidence="12">
    <location>
        <begin position="16"/>
        <end position="27"/>
    </location>
</feature>
<dbReference type="eggNOG" id="KOG4294">
    <property type="taxonomic scope" value="Eukaryota"/>
</dbReference>
<evidence type="ECO:0000256" key="1">
    <source>
        <dbReference type="ARBA" id="ARBA00004141"/>
    </source>
</evidence>
<evidence type="ECO:0000256" key="2">
    <source>
        <dbReference type="ARBA" id="ARBA00022448"/>
    </source>
</evidence>
<keyword evidence="3 11" id="KW-0894">Sodium channel</keyword>
<dbReference type="PANTHER" id="PTHR11690">
    <property type="entry name" value="AMILORIDE-SENSITIVE SODIUM CHANNEL-RELATED"/>
    <property type="match status" value="1"/>
</dbReference>
<dbReference type="GO" id="GO:0015280">
    <property type="term" value="F:ligand-gated sodium channel activity"/>
    <property type="evidence" value="ECO:0000318"/>
    <property type="project" value="GO_Central"/>
</dbReference>
<keyword evidence="8 13" id="KW-0472">Membrane</keyword>
<keyword evidence="2 11" id="KW-0813">Transport</keyword>
<evidence type="ECO:0000256" key="10">
    <source>
        <dbReference type="ARBA" id="ARBA00023303"/>
    </source>
</evidence>
<evidence type="ECO:0000313" key="15">
    <source>
        <dbReference type="Proteomes" id="UP000001593"/>
    </source>
</evidence>
<comment type="subcellular location">
    <subcellularLocation>
        <location evidence="1">Membrane</location>
        <topology evidence="1">Multi-pass membrane protein</topology>
    </subcellularLocation>
</comment>
<dbReference type="InParanoid" id="A7SX71"/>
<evidence type="ECO:0000256" key="11">
    <source>
        <dbReference type="RuleBase" id="RU000679"/>
    </source>
</evidence>
<evidence type="ECO:0000256" key="3">
    <source>
        <dbReference type="ARBA" id="ARBA00022461"/>
    </source>
</evidence>
<dbReference type="AlphaFoldDB" id="A7SX71"/>
<keyword evidence="5 13" id="KW-1133">Transmembrane helix</keyword>
<sequence length="435" mass="49887">MVKEQTPRCVRLRNCSTTSHNVSTTSSPRPEDSDPEVTKELEEMGFENPEQLSDEYRLEELVSITIAKLSPSDLKPMGHQFDDMVYKCTWRGVDCKANYTQGKYWTSFWHYRFGNCFVFNPSIGWNRNTRSRLHIYRTGPLNGLQLQLNIQQEEYIDQITKRAGAMIQVFPFGQMPFPEERGTLVAPGFSTDIGLEKMDIKRVDPHNNGSCVTDEASINTENIFKQKFNTSYSKTACVLSCLAYHQMHECKCMEYRFPTDSVCDTLNSTIVECLAKVKFKLSRNELGCSTACGPACREEAYRLTSSFAVWPSQRYQNSIIDNLFDGIFNYSRSWFRDNYLEVNIFFKELNYFIEESVAYELVNFLSDIGGQLGLWVGVSVMTGAEVVELALLIFFKVFCRKPRKVTVNSEGDPEPNVLSNSQLQLESIDNYKYAP</sequence>
<feature type="compositionally biased region" description="Basic and acidic residues" evidence="12">
    <location>
        <begin position="29"/>
        <end position="38"/>
    </location>
</feature>
<dbReference type="InterPro" id="IPR001873">
    <property type="entry name" value="ENaC"/>
</dbReference>
<organism evidence="14 15">
    <name type="scientific">Nematostella vectensis</name>
    <name type="common">Starlet sea anemone</name>
    <dbReference type="NCBI Taxonomy" id="45351"/>
    <lineage>
        <taxon>Eukaryota</taxon>
        <taxon>Metazoa</taxon>
        <taxon>Cnidaria</taxon>
        <taxon>Anthozoa</taxon>
        <taxon>Hexacorallia</taxon>
        <taxon>Actiniaria</taxon>
        <taxon>Edwardsiidae</taxon>
        <taxon>Nematostella</taxon>
    </lineage>
</organism>
<keyword evidence="10 11" id="KW-0407">Ion channel</keyword>
<dbReference type="Gene3D" id="1.10.287.770">
    <property type="entry name" value="YojJ-like"/>
    <property type="match status" value="1"/>
</dbReference>
<dbReference type="GO" id="GO:0035725">
    <property type="term" value="P:sodium ion transmembrane transport"/>
    <property type="evidence" value="ECO:0000318"/>
    <property type="project" value="GO_Central"/>
</dbReference>
<name>A7SX71_NEMVE</name>
<keyword evidence="6" id="KW-0915">Sodium</keyword>
<accession>A7SX71</accession>
<protein>
    <submittedName>
        <fullName evidence="14">Uncharacterized protein</fullName>
    </submittedName>
</protein>
<dbReference type="FunCoup" id="A7SX71">
    <property type="interactions" value="2"/>
</dbReference>
<keyword evidence="7 11" id="KW-0406">Ion transport</keyword>
<feature type="transmembrane region" description="Helical" evidence="13">
    <location>
        <begin position="372"/>
        <end position="395"/>
    </location>
</feature>
<evidence type="ECO:0000256" key="5">
    <source>
        <dbReference type="ARBA" id="ARBA00022989"/>
    </source>
</evidence>
<evidence type="ECO:0000256" key="13">
    <source>
        <dbReference type="SAM" id="Phobius"/>
    </source>
</evidence>
<keyword evidence="15" id="KW-1185">Reference proteome</keyword>
<dbReference type="PRINTS" id="PR01078">
    <property type="entry name" value="AMINACHANNEL"/>
</dbReference>